<dbReference type="PATRIC" id="fig|647171.4.peg.1011"/>
<dbReference type="InterPro" id="IPR006685">
    <property type="entry name" value="MscS_channel_2nd"/>
</dbReference>
<evidence type="ECO:0000313" key="12">
    <source>
        <dbReference type="Proteomes" id="UP000003706"/>
    </source>
</evidence>
<dbReference type="Gene3D" id="3.30.70.100">
    <property type="match status" value="1"/>
</dbReference>
<keyword evidence="12" id="KW-1185">Reference proteome</keyword>
<dbReference type="PANTHER" id="PTHR30221:SF1">
    <property type="entry name" value="SMALL-CONDUCTANCE MECHANOSENSITIVE CHANNEL"/>
    <property type="match status" value="1"/>
</dbReference>
<comment type="caution">
    <text evidence="11">The sequence shown here is derived from an EMBL/GenBank/DDBJ whole genome shotgun (WGS) entry which is preliminary data.</text>
</comment>
<dbReference type="InterPro" id="IPR010920">
    <property type="entry name" value="LSM_dom_sf"/>
</dbReference>
<evidence type="ECO:0000256" key="2">
    <source>
        <dbReference type="ARBA" id="ARBA00008017"/>
    </source>
</evidence>
<evidence type="ECO:0000259" key="8">
    <source>
        <dbReference type="Pfam" id="PF00924"/>
    </source>
</evidence>
<accession>H1KZ14</accession>
<keyword evidence="3" id="KW-1003">Cell membrane</keyword>
<dbReference type="Proteomes" id="UP000003706">
    <property type="component" value="Unassembled WGS sequence"/>
</dbReference>
<dbReference type="InterPro" id="IPR011066">
    <property type="entry name" value="MscS_channel_C_sf"/>
</dbReference>
<feature type="domain" description="Mechanosensitive ion channel transmembrane helices 2/3" evidence="10">
    <location>
        <begin position="142"/>
        <end position="180"/>
    </location>
</feature>
<feature type="transmembrane region" description="Helical" evidence="7">
    <location>
        <begin position="15"/>
        <end position="34"/>
    </location>
</feature>
<reference evidence="11 12" key="1">
    <citation type="submission" date="2011-09" db="EMBL/GenBank/DDBJ databases">
        <title>The draft genome of Methanotorris formicicus Mc-S-70.</title>
        <authorList>
            <consortium name="US DOE Joint Genome Institute (JGI-PGF)"/>
            <person name="Lucas S."/>
            <person name="Han J."/>
            <person name="Lapidus A."/>
            <person name="Cheng J.-F."/>
            <person name="Goodwin L."/>
            <person name="Pitluck S."/>
            <person name="Peters L."/>
            <person name="Land M.L."/>
            <person name="Hauser L."/>
            <person name="Sieprawska-Lupa M."/>
            <person name="Takai K."/>
            <person name="Miyazaki J."/>
            <person name="Whitman W."/>
            <person name="Woyke T.J."/>
        </authorList>
    </citation>
    <scope>NUCLEOTIDE SEQUENCE [LARGE SCALE GENOMIC DNA]</scope>
    <source>
        <strain evidence="11 12">Mc-S-70</strain>
    </source>
</reference>
<keyword evidence="4 7" id="KW-0812">Transmembrane</keyword>
<dbReference type="InterPro" id="IPR049142">
    <property type="entry name" value="MS_channel_1st"/>
</dbReference>
<name>H1KZ14_9EURY</name>
<organism evidence="11 12">
    <name type="scientific">Methanotorris formicicus Mc-S-70</name>
    <dbReference type="NCBI Taxonomy" id="647171"/>
    <lineage>
        <taxon>Archaea</taxon>
        <taxon>Methanobacteriati</taxon>
        <taxon>Methanobacteriota</taxon>
        <taxon>Methanomada group</taxon>
        <taxon>Methanococci</taxon>
        <taxon>Methanococcales</taxon>
        <taxon>Methanocaldococcaceae</taxon>
        <taxon>Methanotorris</taxon>
    </lineage>
</organism>
<evidence type="ECO:0000259" key="9">
    <source>
        <dbReference type="Pfam" id="PF21082"/>
    </source>
</evidence>
<dbReference type="SUPFAM" id="SSF50182">
    <property type="entry name" value="Sm-like ribonucleoproteins"/>
    <property type="match status" value="1"/>
</dbReference>
<keyword evidence="5 7" id="KW-1133">Transmembrane helix</keyword>
<dbReference type="InterPro" id="IPR011014">
    <property type="entry name" value="MscS_channel_TM-2"/>
</dbReference>
<proteinExistence type="inferred from homology"/>
<comment type="subcellular location">
    <subcellularLocation>
        <location evidence="1">Cell membrane</location>
        <topology evidence="1">Multi-pass membrane protein</topology>
    </subcellularLocation>
</comment>
<dbReference type="Pfam" id="PF21082">
    <property type="entry name" value="MS_channel_3rd"/>
    <property type="match status" value="1"/>
</dbReference>
<dbReference type="AlphaFoldDB" id="H1KZ14"/>
<dbReference type="STRING" id="647171.MetfoDRAFT_1034"/>
<dbReference type="Pfam" id="PF21088">
    <property type="entry name" value="MS_channel_1st"/>
    <property type="match status" value="1"/>
</dbReference>
<feature type="domain" description="Mechanosensitive ion channel MscS" evidence="8">
    <location>
        <begin position="181"/>
        <end position="247"/>
    </location>
</feature>
<feature type="transmembrane region" description="Helical" evidence="7">
    <location>
        <begin position="86"/>
        <end position="107"/>
    </location>
</feature>
<dbReference type="EMBL" id="AGJL01000022">
    <property type="protein sequence ID" value="EHP86594.1"/>
    <property type="molecule type" value="Genomic_DNA"/>
</dbReference>
<feature type="transmembrane region" description="Helical" evidence="7">
    <location>
        <begin position="140"/>
        <end position="159"/>
    </location>
</feature>
<evidence type="ECO:0000259" key="10">
    <source>
        <dbReference type="Pfam" id="PF21088"/>
    </source>
</evidence>
<evidence type="ECO:0000256" key="1">
    <source>
        <dbReference type="ARBA" id="ARBA00004651"/>
    </source>
</evidence>
<feature type="domain" description="Mechanosensitive ion channel MscS C-terminal" evidence="9">
    <location>
        <begin position="256"/>
        <end position="340"/>
    </location>
</feature>
<dbReference type="RefSeq" id="WP_007044466.1">
    <property type="nucleotide sequence ID" value="NZ_AGJL01000022.1"/>
</dbReference>
<keyword evidence="6 7" id="KW-0472">Membrane</keyword>
<protein>
    <submittedName>
        <fullName evidence="11">MscS Mechanosensitive ion channel</fullName>
    </submittedName>
</protein>
<dbReference type="InterPro" id="IPR045275">
    <property type="entry name" value="MscS_archaea/bacteria_type"/>
</dbReference>
<gene>
    <name evidence="11" type="ORF">MetfoDRAFT_1034</name>
</gene>
<evidence type="ECO:0000256" key="7">
    <source>
        <dbReference type="SAM" id="Phobius"/>
    </source>
</evidence>
<dbReference type="SUPFAM" id="SSF82689">
    <property type="entry name" value="Mechanosensitive channel protein MscS (YggB), C-terminal domain"/>
    <property type="match status" value="1"/>
</dbReference>
<dbReference type="Gene3D" id="1.10.287.1260">
    <property type="match status" value="1"/>
</dbReference>
<evidence type="ECO:0000313" key="11">
    <source>
        <dbReference type="EMBL" id="EHP86594.1"/>
    </source>
</evidence>
<dbReference type="PANTHER" id="PTHR30221">
    <property type="entry name" value="SMALL-CONDUCTANCE MECHANOSENSITIVE CHANNEL"/>
    <property type="match status" value="1"/>
</dbReference>
<dbReference type="InterPro" id="IPR049278">
    <property type="entry name" value="MS_channel_C"/>
</dbReference>
<evidence type="ECO:0000256" key="5">
    <source>
        <dbReference type="ARBA" id="ARBA00022989"/>
    </source>
</evidence>
<dbReference type="InterPro" id="IPR023408">
    <property type="entry name" value="MscS_beta-dom_sf"/>
</dbReference>
<comment type="similarity">
    <text evidence="2">Belongs to the MscS (TC 1.A.23) family.</text>
</comment>
<dbReference type="OrthoDB" id="121853at2157"/>
<dbReference type="Gene3D" id="2.30.30.60">
    <property type="match status" value="1"/>
</dbReference>
<dbReference type="GO" id="GO:0005886">
    <property type="term" value="C:plasma membrane"/>
    <property type="evidence" value="ECO:0007669"/>
    <property type="project" value="UniProtKB-SubCell"/>
</dbReference>
<evidence type="ECO:0000256" key="4">
    <source>
        <dbReference type="ARBA" id="ARBA00022692"/>
    </source>
</evidence>
<dbReference type="SUPFAM" id="SSF82861">
    <property type="entry name" value="Mechanosensitive channel protein MscS (YggB), transmembrane region"/>
    <property type="match status" value="1"/>
</dbReference>
<dbReference type="GO" id="GO:0008381">
    <property type="term" value="F:mechanosensitive monoatomic ion channel activity"/>
    <property type="evidence" value="ECO:0007669"/>
    <property type="project" value="InterPro"/>
</dbReference>
<evidence type="ECO:0000256" key="3">
    <source>
        <dbReference type="ARBA" id="ARBA00022475"/>
    </source>
</evidence>
<sequence>MEILNAVYFGNPLKNYLLCILSILFGVLLGKILRYIIKNYIKAIVTKTKTKLDDIFLYAIDEPLIILAVLSGIWAGFNFLKLPENISILINEGIVVAVTLCVMLFLIRFVDDFILEYVAPLTEKTESKLDDQLIPPLRKFMKILIIVFGSVVILDNLGYDVTTLLAGLGIGGLAVALASKDTVENLIAGILIIVDKPFTIGDWIKVSDYEGIVEEIGIRSTRIRTFGDSLITIPNASLSTNIIENFSVMRKRRVLATIGLTYGTPADKIKKAEEILKDILKNHPAVVEPIRIHFVEYGNWSLNLRVEYFIKNLGFDYYLNALNEINLKIKEEFEKEGIEMAFPTYTVYLEKDNQ</sequence>
<dbReference type="Pfam" id="PF00924">
    <property type="entry name" value="MS_channel_2nd"/>
    <property type="match status" value="1"/>
</dbReference>
<evidence type="ECO:0000256" key="6">
    <source>
        <dbReference type="ARBA" id="ARBA00023136"/>
    </source>
</evidence>
<feature type="transmembrane region" description="Helical" evidence="7">
    <location>
        <begin position="55"/>
        <end position="80"/>
    </location>
</feature>